<evidence type="ECO:0000256" key="3">
    <source>
        <dbReference type="ARBA" id="ARBA00022840"/>
    </source>
</evidence>
<dbReference type="InterPro" id="IPR058249">
    <property type="entry name" value="Pch2_C"/>
</dbReference>
<evidence type="ECO:0000259" key="7">
    <source>
        <dbReference type="SMART" id="SM00382"/>
    </source>
</evidence>
<dbReference type="GO" id="GO:0005634">
    <property type="term" value="C:nucleus"/>
    <property type="evidence" value="ECO:0007669"/>
    <property type="project" value="TreeGrafter"/>
</dbReference>
<name>A0A182SE78_9DIPT</name>
<reference evidence="9" key="1">
    <citation type="submission" date="2013-09" db="EMBL/GenBank/DDBJ databases">
        <title>The Genome Sequence of Anopheles maculatus species B.</title>
        <authorList>
            <consortium name="The Broad Institute Genomics Platform"/>
            <person name="Neafsey D.E."/>
            <person name="Besansky N."/>
            <person name="Howell P."/>
            <person name="Walton C."/>
            <person name="Young S.K."/>
            <person name="Zeng Q."/>
            <person name="Gargeya S."/>
            <person name="Fitzgerald M."/>
            <person name="Haas B."/>
            <person name="Abouelleil A."/>
            <person name="Allen A.W."/>
            <person name="Alvarado L."/>
            <person name="Arachchi H.M."/>
            <person name="Berlin A.M."/>
            <person name="Chapman S.B."/>
            <person name="Gainer-Dewar J."/>
            <person name="Goldberg J."/>
            <person name="Griggs A."/>
            <person name="Gujja S."/>
            <person name="Hansen M."/>
            <person name="Howarth C."/>
            <person name="Imamovic A."/>
            <person name="Ireland A."/>
            <person name="Larimer J."/>
            <person name="McCowan C."/>
            <person name="Murphy C."/>
            <person name="Pearson M."/>
            <person name="Poon T.W."/>
            <person name="Priest M."/>
            <person name="Roberts A."/>
            <person name="Saif S."/>
            <person name="Shea T."/>
            <person name="Sisk P."/>
            <person name="Sykes S."/>
            <person name="Wortman J."/>
            <person name="Nusbaum C."/>
            <person name="Birren B."/>
        </authorList>
    </citation>
    <scope>NUCLEOTIDE SEQUENCE [LARGE SCALE GENOMIC DNA]</scope>
    <source>
        <strain evidence="9">maculatus3</strain>
    </source>
</reference>
<dbReference type="InterPro" id="IPR027417">
    <property type="entry name" value="P-loop_NTPase"/>
</dbReference>
<evidence type="ECO:0000256" key="4">
    <source>
        <dbReference type="ARBA" id="ARBA00023254"/>
    </source>
</evidence>
<keyword evidence="3 5" id="KW-0067">ATP-binding</keyword>
<accession>A0A182SE78</accession>
<dbReference type="FunFam" id="3.40.50.300:FF:001494">
    <property type="entry name" value="Pachytene checkpoint component Pch2"/>
    <property type="match status" value="1"/>
</dbReference>
<evidence type="ECO:0000256" key="1">
    <source>
        <dbReference type="ARBA" id="ARBA00007271"/>
    </source>
</evidence>
<keyword evidence="2 5" id="KW-0547">Nucleotide-binding</keyword>
<dbReference type="Gene3D" id="3.40.50.300">
    <property type="entry name" value="P-loop containing nucleotide triphosphate hydrolases"/>
    <property type="match status" value="1"/>
</dbReference>
<dbReference type="VEuPathDB" id="VectorBase:AMAM004997"/>
<evidence type="ECO:0000313" key="8">
    <source>
        <dbReference type="EnsemblMetazoa" id="AMAM004997-PA"/>
    </source>
</evidence>
<dbReference type="InterPro" id="IPR003593">
    <property type="entry name" value="AAA+_ATPase"/>
</dbReference>
<dbReference type="PROSITE" id="PS00674">
    <property type="entry name" value="AAA"/>
    <property type="match status" value="1"/>
</dbReference>
<dbReference type="InterPro" id="IPR003959">
    <property type="entry name" value="ATPase_AAA_core"/>
</dbReference>
<dbReference type="PRINTS" id="PR00300">
    <property type="entry name" value="CLPPROTEASEA"/>
</dbReference>
<evidence type="ECO:0000313" key="9">
    <source>
        <dbReference type="Proteomes" id="UP000075901"/>
    </source>
</evidence>
<dbReference type="InterPro" id="IPR001270">
    <property type="entry name" value="ClpA/B"/>
</dbReference>
<dbReference type="GO" id="GO:0007131">
    <property type="term" value="P:reciprocal meiotic recombination"/>
    <property type="evidence" value="ECO:0007669"/>
    <property type="project" value="TreeGrafter"/>
</dbReference>
<keyword evidence="4" id="KW-0469">Meiosis</keyword>
<proteinExistence type="inferred from homology"/>
<dbReference type="EnsemblMetazoa" id="AMAM004997-RA">
    <property type="protein sequence ID" value="AMAM004997-PA"/>
    <property type="gene ID" value="AMAM004997"/>
</dbReference>
<dbReference type="GO" id="GO:0005694">
    <property type="term" value="C:chromosome"/>
    <property type="evidence" value="ECO:0007669"/>
    <property type="project" value="TreeGrafter"/>
</dbReference>
<dbReference type="PANTHER" id="PTHR45991:SF1">
    <property type="entry name" value="PACHYTENE CHECKPOINT PROTEIN 2 HOMOLOG"/>
    <property type="match status" value="1"/>
</dbReference>
<dbReference type="SUPFAM" id="SSF52540">
    <property type="entry name" value="P-loop containing nucleoside triphosphate hydrolases"/>
    <property type="match status" value="1"/>
</dbReference>
<dbReference type="InterPro" id="IPR003960">
    <property type="entry name" value="ATPase_AAA_CS"/>
</dbReference>
<feature type="region of interest" description="Disordered" evidence="6">
    <location>
        <begin position="415"/>
        <end position="436"/>
    </location>
</feature>
<dbReference type="GO" id="GO:0051598">
    <property type="term" value="P:meiotic recombination checkpoint signaling"/>
    <property type="evidence" value="ECO:0007669"/>
    <property type="project" value="TreeGrafter"/>
</dbReference>
<reference evidence="8" key="2">
    <citation type="submission" date="2020-05" db="UniProtKB">
        <authorList>
            <consortium name="EnsemblMetazoa"/>
        </authorList>
    </citation>
    <scope>IDENTIFICATION</scope>
    <source>
        <strain evidence="8">maculatus3</strain>
    </source>
</reference>
<sequence>MDEIVVPPIRIEVACTRGFNKTEQSCLVYQHVHDVVEERETIRMGTTFTIPVPYVLQVEVCTNIDQYMARSALQFYFYVLLETPAVAETVKNGTEELEISQHMLLPSRELHGLWESLIYEEGIKDSMLAFAESSMLFARKGVDKNLITCNRLALFHGPPGTGKTSLCKAIAQKLTIRLTEQYRHAHLMEINSHSLFSRWFSESGKLVQKLFSEILALLEDEHSLVCVLVDEVESIAYARDKISSNEPSDSIRVVNAVLTQLDRLRQFPNVFILATSNLTGTIDTAFLDRADFVQYIGHPTERAVYEIYRSALVNLQSIGIVEKEGKYNRRLSGSMLDGIPCYEEANEPGRASCTVLDILLQVVKLSAGQSGRTLRKIPFLAHALYVKKETDSLLNFLTAMRQAIRKVRNDKRLLENHSTEDDPSEEDVPLYSIKSH</sequence>
<protein>
    <recommendedName>
        <fullName evidence="7">AAA+ ATPase domain-containing protein</fullName>
    </recommendedName>
</protein>
<evidence type="ECO:0000256" key="5">
    <source>
        <dbReference type="RuleBase" id="RU003651"/>
    </source>
</evidence>
<dbReference type="GO" id="GO:0016887">
    <property type="term" value="F:ATP hydrolysis activity"/>
    <property type="evidence" value="ECO:0007669"/>
    <property type="project" value="InterPro"/>
</dbReference>
<keyword evidence="9" id="KW-1185">Reference proteome</keyword>
<organism evidence="8 9">
    <name type="scientific">Anopheles maculatus</name>
    <dbReference type="NCBI Taxonomy" id="74869"/>
    <lineage>
        <taxon>Eukaryota</taxon>
        <taxon>Metazoa</taxon>
        <taxon>Ecdysozoa</taxon>
        <taxon>Arthropoda</taxon>
        <taxon>Hexapoda</taxon>
        <taxon>Insecta</taxon>
        <taxon>Pterygota</taxon>
        <taxon>Neoptera</taxon>
        <taxon>Endopterygota</taxon>
        <taxon>Diptera</taxon>
        <taxon>Nematocera</taxon>
        <taxon>Culicoidea</taxon>
        <taxon>Culicidae</taxon>
        <taxon>Anophelinae</taxon>
        <taxon>Anopheles</taxon>
        <taxon>Anopheles maculatus group</taxon>
    </lineage>
</organism>
<dbReference type="AlphaFoldDB" id="A0A182SE78"/>
<dbReference type="GO" id="GO:0005524">
    <property type="term" value="F:ATP binding"/>
    <property type="evidence" value="ECO:0007669"/>
    <property type="project" value="UniProtKB-KW"/>
</dbReference>
<comment type="similarity">
    <text evidence="1">Belongs to the AAA ATPase family. PCH2 subfamily.</text>
</comment>
<evidence type="ECO:0000256" key="2">
    <source>
        <dbReference type="ARBA" id="ARBA00022741"/>
    </source>
</evidence>
<dbReference type="PANTHER" id="PTHR45991">
    <property type="entry name" value="PACHYTENE CHECKPOINT PROTEIN 2"/>
    <property type="match status" value="1"/>
</dbReference>
<dbReference type="Proteomes" id="UP000075901">
    <property type="component" value="Unassembled WGS sequence"/>
</dbReference>
<dbReference type="SMART" id="SM00382">
    <property type="entry name" value="AAA"/>
    <property type="match status" value="1"/>
</dbReference>
<evidence type="ECO:0000256" key="6">
    <source>
        <dbReference type="SAM" id="MobiDB-lite"/>
    </source>
</evidence>
<dbReference type="Pfam" id="PF23242">
    <property type="entry name" value="AAA_lid_TRIP13_C"/>
    <property type="match status" value="1"/>
</dbReference>
<dbReference type="Pfam" id="PF00004">
    <property type="entry name" value="AAA"/>
    <property type="match status" value="1"/>
</dbReference>
<feature type="domain" description="AAA+ ATPase" evidence="7">
    <location>
        <begin position="149"/>
        <end position="300"/>
    </location>
</feature>
<dbReference type="InterPro" id="IPR044539">
    <property type="entry name" value="Pch2-like"/>
</dbReference>